<dbReference type="InterPro" id="IPR015797">
    <property type="entry name" value="NUDIX_hydrolase-like_dom_sf"/>
</dbReference>
<accession>X1R3Z1</accession>
<sequence>MEDTARREIKEEVGIEDIRFVSGFKEWIKFFFKLKGKNIMKIATFLLAEAKTEKVKLSYEHKDYDWLDYKEALNRLTFENSKEVLKKANDFLKKHELGI</sequence>
<evidence type="ECO:0000313" key="3">
    <source>
        <dbReference type="EMBL" id="GAI50309.1"/>
    </source>
</evidence>
<dbReference type="SUPFAM" id="SSF55811">
    <property type="entry name" value="Nudix"/>
    <property type="match status" value="1"/>
</dbReference>
<dbReference type="Pfam" id="PF00293">
    <property type="entry name" value="NUDIX"/>
    <property type="match status" value="1"/>
</dbReference>
<dbReference type="GO" id="GO:0004081">
    <property type="term" value="F:bis(5'-nucleosyl)-tetraphosphatase (asymmetrical) activity"/>
    <property type="evidence" value="ECO:0007669"/>
    <property type="project" value="TreeGrafter"/>
</dbReference>
<comment type="caution">
    <text evidence="3">The sequence shown here is derived from an EMBL/GenBank/DDBJ whole genome shotgun (WGS) entry which is preliminary data.</text>
</comment>
<proteinExistence type="predicted"/>
<dbReference type="GO" id="GO:0006167">
    <property type="term" value="P:AMP biosynthetic process"/>
    <property type="evidence" value="ECO:0007669"/>
    <property type="project" value="TreeGrafter"/>
</dbReference>
<organism evidence="3">
    <name type="scientific">marine sediment metagenome</name>
    <dbReference type="NCBI Taxonomy" id="412755"/>
    <lineage>
        <taxon>unclassified sequences</taxon>
        <taxon>metagenomes</taxon>
        <taxon>ecological metagenomes</taxon>
    </lineage>
</organism>
<dbReference type="AlphaFoldDB" id="X1R3Z1"/>
<evidence type="ECO:0000256" key="1">
    <source>
        <dbReference type="ARBA" id="ARBA00022801"/>
    </source>
</evidence>
<name>X1R3Z1_9ZZZZ</name>
<dbReference type="InterPro" id="IPR051325">
    <property type="entry name" value="Nudix_hydrolase_domain"/>
</dbReference>
<evidence type="ECO:0000259" key="2">
    <source>
        <dbReference type="Pfam" id="PF00293"/>
    </source>
</evidence>
<reference evidence="3" key="1">
    <citation type="journal article" date="2014" name="Front. Microbiol.">
        <title>High frequency of phylogenetically diverse reductive dehalogenase-homologous genes in deep subseafloor sedimentary metagenomes.</title>
        <authorList>
            <person name="Kawai M."/>
            <person name="Futagami T."/>
            <person name="Toyoda A."/>
            <person name="Takaki Y."/>
            <person name="Nishi S."/>
            <person name="Hori S."/>
            <person name="Arai W."/>
            <person name="Tsubouchi T."/>
            <person name="Morono Y."/>
            <person name="Uchiyama I."/>
            <person name="Ito T."/>
            <person name="Fujiyama A."/>
            <person name="Inagaki F."/>
            <person name="Takami H."/>
        </authorList>
    </citation>
    <scope>NUCLEOTIDE SEQUENCE</scope>
    <source>
        <strain evidence="3">Expedition CK06-06</strain>
    </source>
</reference>
<dbReference type="InterPro" id="IPR000086">
    <property type="entry name" value="NUDIX_hydrolase_dom"/>
</dbReference>
<gene>
    <name evidence="3" type="ORF">S06H3_62677</name>
</gene>
<keyword evidence="1" id="KW-0378">Hydrolase</keyword>
<feature type="domain" description="Nudix hydrolase" evidence="2">
    <location>
        <begin position="2"/>
        <end position="84"/>
    </location>
</feature>
<dbReference type="PANTHER" id="PTHR21340">
    <property type="entry name" value="DIADENOSINE 5,5-P1,P4-TETRAPHOSPHATE PYROPHOSPHOHYDROLASE MUTT"/>
    <property type="match status" value="1"/>
</dbReference>
<dbReference type="GO" id="GO:0006754">
    <property type="term" value="P:ATP biosynthetic process"/>
    <property type="evidence" value="ECO:0007669"/>
    <property type="project" value="TreeGrafter"/>
</dbReference>
<dbReference type="Gene3D" id="3.90.79.10">
    <property type="entry name" value="Nucleoside Triphosphate Pyrophosphohydrolase"/>
    <property type="match status" value="1"/>
</dbReference>
<protein>
    <recommendedName>
        <fullName evidence="2">Nudix hydrolase domain-containing protein</fullName>
    </recommendedName>
</protein>
<dbReference type="EMBL" id="BARV01041390">
    <property type="protein sequence ID" value="GAI50309.1"/>
    <property type="molecule type" value="Genomic_DNA"/>
</dbReference>
<dbReference type="PANTHER" id="PTHR21340:SF0">
    <property type="entry name" value="BIS(5'-NUCLEOSYL)-TETRAPHOSPHATASE [ASYMMETRICAL]"/>
    <property type="match status" value="1"/>
</dbReference>